<evidence type="ECO:0000259" key="1">
    <source>
        <dbReference type="Pfam" id="PF06172"/>
    </source>
</evidence>
<name>A0AAD5TPN2_9FUNG</name>
<dbReference type="PANTHER" id="PTHR33387">
    <property type="entry name" value="RMLC-LIKE JELLY ROLL FOLD PROTEIN"/>
    <property type="match status" value="1"/>
</dbReference>
<dbReference type="Proteomes" id="UP001212152">
    <property type="component" value="Unassembled WGS sequence"/>
</dbReference>
<dbReference type="InterPro" id="IPR014710">
    <property type="entry name" value="RmlC-like_jellyroll"/>
</dbReference>
<dbReference type="PANTHER" id="PTHR33387:SF3">
    <property type="entry name" value="DUF985 DOMAIN-CONTAINING PROTEIN"/>
    <property type="match status" value="1"/>
</dbReference>
<protein>
    <recommendedName>
        <fullName evidence="1">DUF985 domain-containing protein</fullName>
    </recommendedName>
</protein>
<dbReference type="CDD" id="cd06121">
    <property type="entry name" value="cupin_YML079wp"/>
    <property type="match status" value="1"/>
</dbReference>
<dbReference type="Gene3D" id="2.60.120.10">
    <property type="entry name" value="Jelly Rolls"/>
    <property type="match status" value="1"/>
</dbReference>
<dbReference type="Pfam" id="PF06172">
    <property type="entry name" value="Cupin_5"/>
    <property type="match status" value="1"/>
</dbReference>
<feature type="domain" description="DUF985" evidence="1">
    <location>
        <begin position="14"/>
        <end position="158"/>
    </location>
</feature>
<dbReference type="EMBL" id="JADGJQ010000007">
    <property type="protein sequence ID" value="KAJ3183131.1"/>
    <property type="molecule type" value="Genomic_DNA"/>
</dbReference>
<dbReference type="SUPFAM" id="SSF51182">
    <property type="entry name" value="RmlC-like cupins"/>
    <property type="match status" value="1"/>
</dbReference>
<evidence type="ECO:0000313" key="3">
    <source>
        <dbReference type="Proteomes" id="UP001212152"/>
    </source>
</evidence>
<accession>A0AAD5TPN2</accession>
<keyword evidence="3" id="KW-1185">Reference proteome</keyword>
<dbReference type="InterPro" id="IPR011051">
    <property type="entry name" value="RmlC_Cupin_sf"/>
</dbReference>
<comment type="caution">
    <text evidence="2">The sequence shown here is derived from an EMBL/GenBank/DDBJ whole genome shotgun (WGS) entry which is preliminary data.</text>
</comment>
<sequence>MITQMPLALPSADAVILALQLSPHPEGGHFRETNRTKGKGSADGRDLTTSIYYLMHKDERRSGTDISKLHRLRSTSETFYLHPSTASATVLEISGAGPHDATAKVVTLGWGLANNEVMQHTFTAGSWFGAVTNAQQPGEYTLIGCGCAPGFDEADFDVISKHPDVAEDLQKSFKSDPRVWPLLSRLL</sequence>
<organism evidence="2 3">
    <name type="scientific">Geranomyces variabilis</name>
    <dbReference type="NCBI Taxonomy" id="109894"/>
    <lineage>
        <taxon>Eukaryota</taxon>
        <taxon>Fungi</taxon>
        <taxon>Fungi incertae sedis</taxon>
        <taxon>Chytridiomycota</taxon>
        <taxon>Chytridiomycota incertae sedis</taxon>
        <taxon>Chytridiomycetes</taxon>
        <taxon>Spizellomycetales</taxon>
        <taxon>Powellomycetaceae</taxon>
        <taxon>Geranomyces</taxon>
    </lineage>
</organism>
<dbReference type="AlphaFoldDB" id="A0AAD5TPN2"/>
<dbReference type="InterPro" id="IPR009327">
    <property type="entry name" value="Cupin_DUF985"/>
</dbReference>
<evidence type="ECO:0000313" key="2">
    <source>
        <dbReference type="EMBL" id="KAJ3183131.1"/>
    </source>
</evidence>
<gene>
    <name evidence="2" type="ORF">HDU87_007554</name>
</gene>
<dbReference type="InterPro" id="IPR039935">
    <property type="entry name" value="YML079W-like"/>
</dbReference>
<proteinExistence type="predicted"/>
<reference evidence="2" key="1">
    <citation type="submission" date="2020-05" db="EMBL/GenBank/DDBJ databases">
        <title>Phylogenomic resolution of chytrid fungi.</title>
        <authorList>
            <person name="Stajich J.E."/>
            <person name="Amses K."/>
            <person name="Simmons R."/>
            <person name="Seto K."/>
            <person name="Myers J."/>
            <person name="Bonds A."/>
            <person name="Quandt C.A."/>
            <person name="Barry K."/>
            <person name="Liu P."/>
            <person name="Grigoriev I."/>
            <person name="Longcore J.E."/>
            <person name="James T.Y."/>
        </authorList>
    </citation>
    <scope>NUCLEOTIDE SEQUENCE</scope>
    <source>
        <strain evidence="2">JEL0379</strain>
    </source>
</reference>